<comment type="similarity">
    <text evidence="1">Belongs to the CorA metal ion transporter (MIT) (TC 1.A.35.5) family.</text>
</comment>
<evidence type="ECO:0000256" key="2">
    <source>
        <dbReference type="SAM" id="MobiDB-lite"/>
    </source>
</evidence>
<dbReference type="AlphaFoldDB" id="A0A392PI68"/>
<dbReference type="GO" id="GO:0015095">
    <property type="term" value="F:magnesium ion transmembrane transporter activity"/>
    <property type="evidence" value="ECO:0007669"/>
    <property type="project" value="TreeGrafter"/>
</dbReference>
<sequence length="108" mass="12014">MLSYPSTIVGRDKAMVLNLEQIKAIITAHEVLLLNSRDPSVIPFVDELHARILNHHSIATTDHPQEGQNGKDKGEIKRDSSNNVKILPFEFVVLEACLEAVISSLENE</sequence>
<evidence type="ECO:0000313" key="3">
    <source>
        <dbReference type="EMBL" id="MCI11179.1"/>
    </source>
</evidence>
<dbReference type="Gene3D" id="2.40.128.330">
    <property type="match status" value="1"/>
</dbReference>
<feature type="non-terminal residue" evidence="3">
    <location>
        <position position="108"/>
    </location>
</feature>
<protein>
    <submittedName>
        <fullName evidence="3">Magnesium transporter MRS2-3-like</fullName>
    </submittedName>
</protein>
<feature type="region of interest" description="Disordered" evidence="2">
    <location>
        <begin position="56"/>
        <end position="78"/>
    </location>
</feature>
<dbReference type="Proteomes" id="UP000265520">
    <property type="component" value="Unassembled WGS sequence"/>
</dbReference>
<evidence type="ECO:0000256" key="1">
    <source>
        <dbReference type="ARBA" id="ARBA00007535"/>
    </source>
</evidence>
<reference evidence="3 4" key="1">
    <citation type="journal article" date="2018" name="Front. Plant Sci.">
        <title>Red Clover (Trifolium pratense) and Zigzag Clover (T. medium) - A Picture of Genomic Similarities and Differences.</title>
        <authorList>
            <person name="Dluhosova J."/>
            <person name="Istvanek J."/>
            <person name="Nedelnik J."/>
            <person name="Repkova J."/>
        </authorList>
    </citation>
    <scope>NUCLEOTIDE SEQUENCE [LARGE SCALE GENOMIC DNA]</scope>
    <source>
        <strain evidence="4">cv. 10/8</strain>
        <tissue evidence="3">Leaf</tissue>
    </source>
</reference>
<evidence type="ECO:0000313" key="4">
    <source>
        <dbReference type="Proteomes" id="UP000265520"/>
    </source>
</evidence>
<dbReference type="Pfam" id="PF22099">
    <property type="entry name" value="MRS2-like"/>
    <property type="match status" value="1"/>
</dbReference>
<proteinExistence type="inferred from homology"/>
<dbReference type="PANTHER" id="PTHR13890">
    <property type="entry name" value="RNA SPLICING PROTEIN MRS2, MITOCHONDRIAL"/>
    <property type="match status" value="1"/>
</dbReference>
<feature type="compositionally biased region" description="Basic and acidic residues" evidence="2">
    <location>
        <begin position="63"/>
        <end position="78"/>
    </location>
</feature>
<dbReference type="Gene3D" id="1.20.58.340">
    <property type="entry name" value="Magnesium transport protein CorA, transmembrane region"/>
    <property type="match status" value="1"/>
</dbReference>
<comment type="caution">
    <text evidence="3">The sequence shown here is derived from an EMBL/GenBank/DDBJ whole genome shotgun (WGS) entry which is preliminary data.</text>
</comment>
<keyword evidence="4" id="KW-1185">Reference proteome</keyword>
<name>A0A392PI68_9FABA</name>
<dbReference type="EMBL" id="LXQA010079160">
    <property type="protein sequence ID" value="MCI11179.1"/>
    <property type="molecule type" value="Genomic_DNA"/>
</dbReference>
<accession>A0A392PI68</accession>
<dbReference type="InterPro" id="IPR039204">
    <property type="entry name" value="MRS2-like"/>
</dbReference>
<organism evidence="3 4">
    <name type="scientific">Trifolium medium</name>
    <dbReference type="NCBI Taxonomy" id="97028"/>
    <lineage>
        <taxon>Eukaryota</taxon>
        <taxon>Viridiplantae</taxon>
        <taxon>Streptophyta</taxon>
        <taxon>Embryophyta</taxon>
        <taxon>Tracheophyta</taxon>
        <taxon>Spermatophyta</taxon>
        <taxon>Magnoliopsida</taxon>
        <taxon>eudicotyledons</taxon>
        <taxon>Gunneridae</taxon>
        <taxon>Pentapetalae</taxon>
        <taxon>rosids</taxon>
        <taxon>fabids</taxon>
        <taxon>Fabales</taxon>
        <taxon>Fabaceae</taxon>
        <taxon>Papilionoideae</taxon>
        <taxon>50 kb inversion clade</taxon>
        <taxon>NPAAA clade</taxon>
        <taxon>Hologalegina</taxon>
        <taxon>IRL clade</taxon>
        <taxon>Trifolieae</taxon>
        <taxon>Trifolium</taxon>
    </lineage>
</organism>
<dbReference type="PANTHER" id="PTHR13890:SF35">
    <property type="entry name" value="MAGNESIUM TRANSPORTER MRS2-3"/>
    <property type="match status" value="1"/>
</dbReference>